<reference evidence="1" key="1">
    <citation type="submission" date="2020-10" db="EMBL/GenBank/DDBJ databases">
        <authorList>
            <person name="Gilroy R."/>
        </authorList>
    </citation>
    <scope>NUCLEOTIDE SEQUENCE</scope>
    <source>
        <strain evidence="1">ChiHjej10B9-9673</strain>
    </source>
</reference>
<comment type="caution">
    <text evidence="1">The sequence shown here is derived from an EMBL/GenBank/DDBJ whole genome shotgun (WGS) entry which is preliminary data.</text>
</comment>
<dbReference type="Proteomes" id="UP000824001">
    <property type="component" value="Unassembled WGS sequence"/>
</dbReference>
<reference evidence="1" key="2">
    <citation type="journal article" date="2021" name="PeerJ">
        <title>Extensive microbial diversity within the chicken gut microbiome revealed by metagenomics and culture.</title>
        <authorList>
            <person name="Gilroy R."/>
            <person name="Ravi A."/>
            <person name="Getino M."/>
            <person name="Pursley I."/>
            <person name="Horton D.L."/>
            <person name="Alikhan N.F."/>
            <person name="Baker D."/>
            <person name="Gharbi K."/>
            <person name="Hall N."/>
            <person name="Watson M."/>
            <person name="Adriaenssens E.M."/>
            <person name="Foster-Nyarko E."/>
            <person name="Jarju S."/>
            <person name="Secka A."/>
            <person name="Antonio M."/>
            <person name="Oren A."/>
            <person name="Chaudhuri R.R."/>
            <person name="La Ragione R."/>
            <person name="Hildebrand F."/>
            <person name="Pallen M.J."/>
        </authorList>
    </citation>
    <scope>NUCLEOTIDE SEQUENCE</scope>
    <source>
        <strain evidence="1">ChiHjej10B9-9673</strain>
    </source>
</reference>
<proteinExistence type="predicted"/>
<protein>
    <submittedName>
        <fullName evidence="1">Uncharacterized protein</fullName>
    </submittedName>
</protein>
<gene>
    <name evidence="1" type="ORF">IAC18_07145</name>
</gene>
<dbReference type="EMBL" id="DVJK01000201">
    <property type="protein sequence ID" value="HIS67324.1"/>
    <property type="molecule type" value="Genomic_DNA"/>
</dbReference>
<sequence>MKGRAVAFFLIFALSLGFFCAGGGLLWARRNGLALSGELALGERGGAEGAKLALRAALEGHLVWDAEYSPATGSTESAARWQLAREDLYEPDNSPTLSLASMSYVCSWAGSLPESLAGASDDPANGRFLSYWLEPAYQRFLADARAGGLRDREYPLGDFSDRVPLGAYASGGVSGAEDLAERFRLPAEGLTLRVDCAQNPANDTIQLNFSIPGLEEHCASVYAPSGWLYFSFDMRSEGERLSGELLPGGGWGVWRVRCTPEGGADTSSERWWMSEDIDYTCEPDTLERVCAFSGDWELHALRLSGDGGRVLLTGVRDGALSLRALDAVTGETLQDLPLGVEGGYVEGIYDGEGWAVFQIYAGREASLLCCGEDAGRYTPRMTAPLALPERPESLRELPEDYFSWAVTDARFDGERLYVLYEISCAPDWGSSLWYVLSVFDEGGAVYTEWLPALPFASLWSLKAE</sequence>
<evidence type="ECO:0000313" key="2">
    <source>
        <dbReference type="Proteomes" id="UP000824001"/>
    </source>
</evidence>
<accession>A0A9D1FEG7</accession>
<organism evidence="1 2">
    <name type="scientific">Candidatus Scatomorpha merdipullorum</name>
    <dbReference type="NCBI Taxonomy" id="2840927"/>
    <lineage>
        <taxon>Bacteria</taxon>
        <taxon>Bacillati</taxon>
        <taxon>Bacillota</taxon>
        <taxon>Clostridia</taxon>
        <taxon>Eubacteriales</taxon>
        <taxon>Candidatus Scatomorpha</taxon>
    </lineage>
</organism>
<name>A0A9D1FEG7_9FIRM</name>
<dbReference type="AlphaFoldDB" id="A0A9D1FEG7"/>
<evidence type="ECO:0000313" key="1">
    <source>
        <dbReference type="EMBL" id="HIS67324.1"/>
    </source>
</evidence>